<dbReference type="Gene3D" id="3.40.50.1110">
    <property type="entry name" value="SGNH hydrolase"/>
    <property type="match status" value="1"/>
</dbReference>
<dbReference type="SUPFAM" id="SSF52266">
    <property type="entry name" value="SGNH hydrolase"/>
    <property type="match status" value="1"/>
</dbReference>
<dbReference type="PANTHER" id="PTHR30383:SF5">
    <property type="entry name" value="SGNH HYDROLASE-TYPE ESTERASE DOMAIN-CONTAINING PROTEIN"/>
    <property type="match status" value="1"/>
</dbReference>
<dbReference type="InterPro" id="IPR036514">
    <property type="entry name" value="SGNH_hydro_sf"/>
</dbReference>
<dbReference type="GO" id="GO:0004622">
    <property type="term" value="F:phosphatidylcholine lysophospholipase activity"/>
    <property type="evidence" value="ECO:0007669"/>
    <property type="project" value="TreeGrafter"/>
</dbReference>
<reference evidence="2 3" key="1">
    <citation type="submission" date="2019-02" db="EMBL/GenBank/DDBJ databases">
        <title>Deep-cultivation of Planctomycetes and their phenomic and genomic characterization uncovers novel biology.</title>
        <authorList>
            <person name="Wiegand S."/>
            <person name="Jogler M."/>
            <person name="Boedeker C."/>
            <person name="Pinto D."/>
            <person name="Vollmers J."/>
            <person name="Rivas-Marin E."/>
            <person name="Kohn T."/>
            <person name="Peeters S.H."/>
            <person name="Heuer A."/>
            <person name="Rast P."/>
            <person name="Oberbeckmann S."/>
            <person name="Bunk B."/>
            <person name="Jeske O."/>
            <person name="Meyerdierks A."/>
            <person name="Storesund J.E."/>
            <person name="Kallscheuer N."/>
            <person name="Luecker S."/>
            <person name="Lage O.M."/>
            <person name="Pohl T."/>
            <person name="Merkel B.J."/>
            <person name="Hornburger P."/>
            <person name="Mueller R.-W."/>
            <person name="Bruemmer F."/>
            <person name="Labrenz M."/>
            <person name="Spormann A.M."/>
            <person name="Op den Camp H."/>
            <person name="Overmann J."/>
            <person name="Amann R."/>
            <person name="Jetten M.S.M."/>
            <person name="Mascher T."/>
            <person name="Medema M.H."/>
            <person name="Devos D.P."/>
            <person name="Kaster A.-K."/>
            <person name="Ovreas L."/>
            <person name="Rohde M."/>
            <person name="Galperin M.Y."/>
            <person name="Jogler C."/>
        </authorList>
    </citation>
    <scope>NUCLEOTIDE SEQUENCE [LARGE SCALE GENOMIC DNA]</scope>
    <source>
        <strain evidence="2 3">Pla110</strain>
    </source>
</reference>
<dbReference type="Proteomes" id="UP000317178">
    <property type="component" value="Chromosome"/>
</dbReference>
<dbReference type="GO" id="GO:0004064">
    <property type="term" value="F:arylesterase activity"/>
    <property type="evidence" value="ECO:0007669"/>
    <property type="project" value="UniProtKB-EC"/>
</dbReference>
<evidence type="ECO:0000313" key="2">
    <source>
        <dbReference type="EMBL" id="QDU80871.1"/>
    </source>
</evidence>
<organism evidence="2 3">
    <name type="scientific">Polystyrenella longa</name>
    <dbReference type="NCBI Taxonomy" id="2528007"/>
    <lineage>
        <taxon>Bacteria</taxon>
        <taxon>Pseudomonadati</taxon>
        <taxon>Planctomycetota</taxon>
        <taxon>Planctomycetia</taxon>
        <taxon>Planctomycetales</taxon>
        <taxon>Planctomycetaceae</taxon>
        <taxon>Polystyrenella</taxon>
    </lineage>
</organism>
<dbReference type="EC" id="3.1.1.2" evidence="2"/>
<dbReference type="AlphaFoldDB" id="A0A518CNR3"/>
<evidence type="ECO:0000259" key="1">
    <source>
        <dbReference type="Pfam" id="PF13472"/>
    </source>
</evidence>
<evidence type="ECO:0000313" key="3">
    <source>
        <dbReference type="Proteomes" id="UP000317178"/>
    </source>
</evidence>
<sequence length="249" mass="27450">MPKLVTVALFLMISLGVLFSLLTTNANPTSNEKQTDVRIVVLGDSITKGVRTGVAATEIYRHLIEQELSTPEHTVEVLNEGIGGERTDQAIKRLQKTVIDRNPDIVTVMYGTNDSYVDQGKTESRLSVEEYRSNLEKIVEQMKQAGITVVLMTEPRWGSKAANGLGENPNVRLEKYMDACRKVAEKMGVSLVDNYSAWKEAEDAGANLSSWTTDECHPNPKGHEKLATTIVPVVRPLVENLKQSAVPSN</sequence>
<dbReference type="Pfam" id="PF13472">
    <property type="entry name" value="Lipase_GDSL_2"/>
    <property type="match status" value="1"/>
</dbReference>
<gene>
    <name evidence="2" type="ORF">Pla110_26070</name>
</gene>
<keyword evidence="2" id="KW-0378">Hydrolase</keyword>
<dbReference type="KEGG" id="plon:Pla110_26070"/>
<dbReference type="InterPro" id="IPR051532">
    <property type="entry name" value="Ester_Hydrolysis_Enzymes"/>
</dbReference>
<dbReference type="PANTHER" id="PTHR30383">
    <property type="entry name" value="THIOESTERASE 1/PROTEASE 1/LYSOPHOSPHOLIPASE L1"/>
    <property type="match status" value="1"/>
</dbReference>
<keyword evidence="3" id="KW-1185">Reference proteome</keyword>
<accession>A0A518CNR3</accession>
<dbReference type="InterPro" id="IPR013830">
    <property type="entry name" value="SGNH_hydro"/>
</dbReference>
<proteinExistence type="predicted"/>
<protein>
    <submittedName>
        <fullName evidence="2">Arylesterase</fullName>
        <ecNumber evidence="2">3.1.1.2</ecNumber>
    </submittedName>
</protein>
<dbReference type="EMBL" id="CP036281">
    <property type="protein sequence ID" value="QDU80871.1"/>
    <property type="molecule type" value="Genomic_DNA"/>
</dbReference>
<feature type="domain" description="SGNH hydrolase-type esterase" evidence="1">
    <location>
        <begin position="41"/>
        <end position="224"/>
    </location>
</feature>
<name>A0A518CNR3_9PLAN</name>